<gene>
    <name evidence="2" type="ORF">DAPPUDRAFT_264471</name>
</gene>
<dbReference type="OrthoDB" id="413361at2759"/>
<feature type="compositionally biased region" description="Basic residues" evidence="1">
    <location>
        <begin position="27"/>
        <end position="37"/>
    </location>
</feature>
<feature type="compositionally biased region" description="Basic and acidic residues" evidence="1">
    <location>
        <begin position="45"/>
        <end position="82"/>
    </location>
</feature>
<proteinExistence type="predicted"/>
<dbReference type="PhylomeDB" id="E9HRN5"/>
<keyword evidence="3" id="KW-1185">Reference proteome</keyword>
<feature type="region of interest" description="Disordered" evidence="1">
    <location>
        <begin position="25"/>
        <end position="107"/>
    </location>
</feature>
<dbReference type="KEGG" id="dpx:DAPPUDRAFT_264471"/>
<protein>
    <recommendedName>
        <fullName evidence="4">Reverse transcriptase Ty1/copia-type domain-containing protein</fullName>
    </recommendedName>
</protein>
<dbReference type="STRING" id="6669.E9HRN5"/>
<reference evidence="2 3" key="1">
    <citation type="journal article" date="2011" name="Science">
        <title>The ecoresponsive genome of Daphnia pulex.</title>
        <authorList>
            <person name="Colbourne J.K."/>
            <person name="Pfrender M.E."/>
            <person name="Gilbert D."/>
            <person name="Thomas W.K."/>
            <person name="Tucker A."/>
            <person name="Oakley T.H."/>
            <person name="Tokishita S."/>
            <person name="Aerts A."/>
            <person name="Arnold G.J."/>
            <person name="Basu M.K."/>
            <person name="Bauer D.J."/>
            <person name="Caceres C.E."/>
            <person name="Carmel L."/>
            <person name="Casola C."/>
            <person name="Choi J.H."/>
            <person name="Detter J.C."/>
            <person name="Dong Q."/>
            <person name="Dusheyko S."/>
            <person name="Eads B.D."/>
            <person name="Frohlich T."/>
            <person name="Geiler-Samerotte K.A."/>
            <person name="Gerlach D."/>
            <person name="Hatcher P."/>
            <person name="Jogdeo S."/>
            <person name="Krijgsveld J."/>
            <person name="Kriventseva E.V."/>
            <person name="Kultz D."/>
            <person name="Laforsch C."/>
            <person name="Lindquist E."/>
            <person name="Lopez J."/>
            <person name="Manak J.R."/>
            <person name="Muller J."/>
            <person name="Pangilinan J."/>
            <person name="Patwardhan R.P."/>
            <person name="Pitluck S."/>
            <person name="Pritham E.J."/>
            <person name="Rechtsteiner A."/>
            <person name="Rho M."/>
            <person name="Rogozin I.B."/>
            <person name="Sakarya O."/>
            <person name="Salamov A."/>
            <person name="Schaack S."/>
            <person name="Shapiro H."/>
            <person name="Shiga Y."/>
            <person name="Skalitzky C."/>
            <person name="Smith Z."/>
            <person name="Souvorov A."/>
            <person name="Sung W."/>
            <person name="Tang Z."/>
            <person name="Tsuchiya D."/>
            <person name="Tu H."/>
            <person name="Vos H."/>
            <person name="Wang M."/>
            <person name="Wolf Y.I."/>
            <person name="Yamagata H."/>
            <person name="Yamada T."/>
            <person name="Ye Y."/>
            <person name="Shaw J.R."/>
            <person name="Andrews J."/>
            <person name="Crease T.J."/>
            <person name="Tang H."/>
            <person name="Lucas S.M."/>
            <person name="Robertson H.M."/>
            <person name="Bork P."/>
            <person name="Koonin E.V."/>
            <person name="Zdobnov E.M."/>
            <person name="Grigoriev I.V."/>
            <person name="Lynch M."/>
            <person name="Boore J.L."/>
        </authorList>
    </citation>
    <scope>NUCLEOTIDE SEQUENCE [LARGE SCALE GENOMIC DNA]</scope>
</reference>
<evidence type="ECO:0000256" key="1">
    <source>
        <dbReference type="SAM" id="MobiDB-lite"/>
    </source>
</evidence>
<organism evidence="2 3">
    <name type="scientific">Daphnia pulex</name>
    <name type="common">Water flea</name>
    <dbReference type="NCBI Taxonomy" id="6669"/>
    <lineage>
        <taxon>Eukaryota</taxon>
        <taxon>Metazoa</taxon>
        <taxon>Ecdysozoa</taxon>
        <taxon>Arthropoda</taxon>
        <taxon>Crustacea</taxon>
        <taxon>Branchiopoda</taxon>
        <taxon>Diplostraca</taxon>
        <taxon>Cladocera</taxon>
        <taxon>Anomopoda</taxon>
        <taxon>Daphniidae</taxon>
        <taxon>Daphnia</taxon>
    </lineage>
</organism>
<evidence type="ECO:0000313" key="2">
    <source>
        <dbReference type="EMBL" id="EFX65589.1"/>
    </source>
</evidence>
<evidence type="ECO:0008006" key="4">
    <source>
        <dbReference type="Google" id="ProtNLM"/>
    </source>
</evidence>
<dbReference type="EMBL" id="GL732739">
    <property type="protein sequence ID" value="EFX65589.1"/>
    <property type="molecule type" value="Genomic_DNA"/>
</dbReference>
<sequence>MWFHKKPDVSYFRIFWSKDIRPYTRCNQKKAGSKKPRSTPGPEFEQLRNDPEPTNAEREQSPEGEKSLEGEQRPEGEQRLEGEQNLAEMEENSTLVQPRRSSRQPVYSEKFKNWRRDLGLLSCANQPHEPLNYIEAITSADEANLWKPAIDDEYASLMKNETWQLTPLPPGRKAIRTKWVFTVKPGHKDVPARYKADK</sequence>
<dbReference type="HOGENOM" id="CLU_1379387_0_0_1"/>
<accession>E9HRN5</accession>
<dbReference type="eggNOG" id="KOG0017">
    <property type="taxonomic scope" value="Eukaryota"/>
</dbReference>
<dbReference type="InParanoid" id="E9HRN5"/>
<dbReference type="Proteomes" id="UP000000305">
    <property type="component" value="Unassembled WGS sequence"/>
</dbReference>
<evidence type="ECO:0000313" key="3">
    <source>
        <dbReference type="Proteomes" id="UP000000305"/>
    </source>
</evidence>
<name>E9HRN5_DAPPU</name>
<dbReference type="AlphaFoldDB" id="E9HRN5"/>